<gene>
    <name evidence="6" type="primary">LOC111108197</name>
</gene>
<dbReference type="PANTHER" id="PTHR22906:SF21">
    <property type="entry name" value="SEMA DOMAIN-CONTAINING PROTEIN"/>
    <property type="match status" value="1"/>
</dbReference>
<feature type="signal peptide" evidence="3">
    <location>
        <begin position="1"/>
        <end position="24"/>
    </location>
</feature>
<evidence type="ECO:0000313" key="6">
    <source>
        <dbReference type="RefSeq" id="XP_022299573.1"/>
    </source>
</evidence>
<protein>
    <submittedName>
        <fullName evidence="6">SCO-spondin-like isoform X1</fullName>
    </submittedName>
</protein>
<evidence type="ECO:0000256" key="1">
    <source>
        <dbReference type="ARBA" id="ARBA00022737"/>
    </source>
</evidence>
<name>A0A8B8B8U0_CRAVI</name>
<dbReference type="InterPro" id="IPR000884">
    <property type="entry name" value="TSP1_rpt"/>
</dbReference>
<dbReference type="KEGG" id="cvn:111108197"/>
<dbReference type="SMART" id="SM00209">
    <property type="entry name" value="TSP1"/>
    <property type="match status" value="14"/>
</dbReference>
<dbReference type="GeneID" id="111108197"/>
<evidence type="ECO:0000313" key="5">
    <source>
        <dbReference type="Proteomes" id="UP000694844"/>
    </source>
</evidence>
<dbReference type="OrthoDB" id="6130554at2759"/>
<feature type="domain" description="IgGFc-binding protein N-terminal" evidence="4">
    <location>
        <begin position="1098"/>
        <end position="1400"/>
    </location>
</feature>
<dbReference type="PROSITE" id="PS50092">
    <property type="entry name" value="TSP1"/>
    <property type="match status" value="14"/>
</dbReference>
<dbReference type="SUPFAM" id="SSF82895">
    <property type="entry name" value="TSP-1 type 1 repeat"/>
    <property type="match status" value="14"/>
</dbReference>
<reference evidence="6" key="1">
    <citation type="submission" date="2025-08" db="UniProtKB">
        <authorList>
            <consortium name="RefSeq"/>
        </authorList>
    </citation>
    <scope>IDENTIFICATION</scope>
    <source>
        <tissue evidence="6">Whole sample</tissue>
    </source>
</reference>
<evidence type="ECO:0000256" key="3">
    <source>
        <dbReference type="SAM" id="SignalP"/>
    </source>
</evidence>
<evidence type="ECO:0000259" key="4">
    <source>
        <dbReference type="Pfam" id="PF17517"/>
    </source>
</evidence>
<dbReference type="InterPro" id="IPR035234">
    <property type="entry name" value="IgGFc-bd_N"/>
</dbReference>
<dbReference type="Pfam" id="PF00090">
    <property type="entry name" value="TSP_1"/>
    <property type="match status" value="14"/>
</dbReference>
<keyword evidence="1" id="KW-0677">Repeat</keyword>
<keyword evidence="3" id="KW-0732">Signal</keyword>
<dbReference type="InterPro" id="IPR036383">
    <property type="entry name" value="TSP1_rpt_sf"/>
</dbReference>
<dbReference type="InterPro" id="IPR052065">
    <property type="entry name" value="Compl_asym_regulator"/>
</dbReference>
<dbReference type="Pfam" id="PF17517">
    <property type="entry name" value="IgGFc_binding"/>
    <property type="match status" value="1"/>
</dbReference>
<sequence>MTRINVLCLAFVFVLNMVEQEVSGSRCRCTKYCSIKRSQTSYYYKKCGFLWLRRCKKSYTSYSKGYYCCRRGCPENGGWSSWYSWSSFGSCSKTCGYGTKKYKRKRYCNNPYPKYGGRGCYGSSTTYSYKSCLVRSCPIVNGRWGSWYSWSSYGSCSKTCGYGTKKYKRKRYCNNPTPANGGRGCYGSSTTYSYKSCLVRSCPIVNGMWGSWYSWSSYGSCSKTCGNGTKKYKRKRYCNNPSPKNGGRGCYGSSTTYSYKSCLVRSCPIVNGGWTSWTSWHAYTPCSRTCGSGSRSFIRWRYCTNPSPQNGGRTCNGASVARNHRSCFVKTCPVDGGWGSWNSWSSYGYCSQTCGYGTKKYKRWRYCNRPYPKIGGKDCCGSSTEYTFKQCHVKTCPVNGAWSFWNSWSSYGSCSKTCGYGTKKYKRKRYCNNPYPKNAGRGCYGSSMMYTYKQCHVRACPVIGGWTSWSSWHAYTPCSKTCGNGSGSFIRWRYCTNPTPKNGGRTCKGASVGRIHRSCFVKKCPVNGGWTSWGSWSAYSSCSSTCGAGSMTYKRTRNCKNPSPRYGGSGCCGLSREYSHKTCLKQNCPVDGHWKSWSSWSAYTTCSMTCGSGSRNYKRTRQCTRPKNGGKQCSGSSKEIIQVHCFTRNCPVHGGWTSWSNWSAYTSCSTTCGSGSRNYKRTRQCINPKYGGKQCSGLSSETTQVHCFTKNCPVHGGWTSWSSWSTYTSCSTTCGSGSRSYKRTRQCTPPKFGGKKCSGLSNETIQVHCFIRNCPVNGGWTSWSSWSGFGSCSKLCGAGTKMYNRTRLCSNPSPTDGGKTCKGLATESSQRKCLIKTCPVDGYWLNWGNWSHIGQCTVSCGGGNRTEIRTRSCKQAQFGGKPCVGKFNETRDQSCNEQPCQQDGQWSSWSIWKNHGECSATCGMGDLLHVRTRACNNPPASNGGKECVGNKTETISMPCLTKPCSPKSSSVRCSEYGNCGCTYGFFGNGFMCKGSLGKRFLLLFMETNPLSQSDEMENRSTEIYVAALADSNITLDSASQHLKFLPFSNKVISHGVSSIKIPKLFKTIDSKIEKKAILLESSSPVSVVTMNQDGNSSDTSLILPIERLGRSYIIGSTDPFSPKLPAHKSQVAIAALHDNTTVTIQLKFESNSSLTYLNTQYFSGDNLTLSLNQFESFQFCKQADLTGTLVGADRPVAVFAGNRCNKLQTFGYCSHLMEQLPPIDDLDNEYIVPPSLEFGGSKIRIIAAETTRIQFFFDGEKRENVIDPGTYKDVRIYSDHSAYIKTDKPIMVLSFAIRMTKKEEGDPYMSLVPGFNQFLSKYFVAVPEGYTKNFLSVILKADSKSSLRIDGEGLSRDIIVSEMKVMASDVEYLVFILQISAGGHKVETLDNSRFGLMIHGQTKGDSYGYAANMVKVS</sequence>
<keyword evidence="5" id="KW-1185">Reference proteome</keyword>
<dbReference type="Proteomes" id="UP000694844">
    <property type="component" value="Chromosome 8"/>
</dbReference>
<dbReference type="RefSeq" id="XP_022299573.1">
    <property type="nucleotide sequence ID" value="XM_022443865.1"/>
</dbReference>
<proteinExistence type="predicted"/>
<keyword evidence="2" id="KW-1015">Disulfide bond</keyword>
<dbReference type="Gene3D" id="2.20.100.10">
    <property type="entry name" value="Thrombospondin type-1 (TSP1) repeat"/>
    <property type="match status" value="14"/>
</dbReference>
<accession>A0A8B8B8U0</accession>
<dbReference type="FunFam" id="2.20.100.10:FF:000001">
    <property type="entry name" value="semaphorin-5A isoform X1"/>
    <property type="match status" value="1"/>
</dbReference>
<dbReference type="PANTHER" id="PTHR22906">
    <property type="entry name" value="PROPERDIN"/>
    <property type="match status" value="1"/>
</dbReference>
<evidence type="ECO:0000256" key="2">
    <source>
        <dbReference type="ARBA" id="ARBA00023157"/>
    </source>
</evidence>
<feature type="chain" id="PRO_5034049248" evidence="3">
    <location>
        <begin position="25"/>
        <end position="1417"/>
    </location>
</feature>
<organism evidence="5 6">
    <name type="scientific">Crassostrea virginica</name>
    <name type="common">Eastern oyster</name>
    <dbReference type="NCBI Taxonomy" id="6565"/>
    <lineage>
        <taxon>Eukaryota</taxon>
        <taxon>Metazoa</taxon>
        <taxon>Spiralia</taxon>
        <taxon>Lophotrochozoa</taxon>
        <taxon>Mollusca</taxon>
        <taxon>Bivalvia</taxon>
        <taxon>Autobranchia</taxon>
        <taxon>Pteriomorphia</taxon>
        <taxon>Ostreida</taxon>
        <taxon>Ostreoidea</taxon>
        <taxon>Ostreidae</taxon>
        <taxon>Crassostrea</taxon>
    </lineage>
</organism>